<evidence type="ECO:0000256" key="1">
    <source>
        <dbReference type="ARBA" id="ARBA00022737"/>
    </source>
</evidence>
<dbReference type="eggNOG" id="ENOG502RYF9">
    <property type="taxonomic scope" value="Eukaryota"/>
</dbReference>
<name>W1PGT8_AMBTC</name>
<organism evidence="4 5">
    <name type="scientific">Amborella trichopoda</name>
    <dbReference type="NCBI Taxonomy" id="13333"/>
    <lineage>
        <taxon>Eukaryota</taxon>
        <taxon>Viridiplantae</taxon>
        <taxon>Streptophyta</taxon>
        <taxon>Embryophyta</taxon>
        <taxon>Tracheophyta</taxon>
        <taxon>Spermatophyta</taxon>
        <taxon>Magnoliopsida</taxon>
        <taxon>Amborellales</taxon>
        <taxon>Amborellaceae</taxon>
        <taxon>Amborella</taxon>
    </lineage>
</organism>
<dbReference type="InterPro" id="IPR001660">
    <property type="entry name" value="SAM"/>
</dbReference>
<dbReference type="KEGG" id="atr:18435140"/>
<dbReference type="InterPro" id="IPR013761">
    <property type="entry name" value="SAM/pointed_sf"/>
</dbReference>
<dbReference type="Gramene" id="ERN06929">
    <property type="protein sequence ID" value="ERN06929"/>
    <property type="gene ID" value="AMTR_s00005p00261860"/>
</dbReference>
<dbReference type="OrthoDB" id="271862at2759"/>
<dbReference type="Pfam" id="PF07647">
    <property type="entry name" value="SAM_2"/>
    <property type="match status" value="1"/>
</dbReference>
<feature type="region of interest" description="Disordered" evidence="2">
    <location>
        <begin position="1"/>
        <end position="39"/>
    </location>
</feature>
<keyword evidence="5" id="KW-1185">Reference proteome</keyword>
<feature type="compositionally biased region" description="Polar residues" evidence="2">
    <location>
        <begin position="15"/>
        <end position="26"/>
    </location>
</feature>
<dbReference type="HOGENOM" id="CLU_070935_0_0_1"/>
<evidence type="ECO:0000259" key="3">
    <source>
        <dbReference type="PROSITE" id="PS50105"/>
    </source>
</evidence>
<evidence type="ECO:0000256" key="2">
    <source>
        <dbReference type="SAM" id="MobiDB-lite"/>
    </source>
</evidence>
<dbReference type="OMA" id="ISCLNMG"/>
<dbReference type="Proteomes" id="UP000017836">
    <property type="component" value="Unassembled WGS sequence"/>
</dbReference>
<gene>
    <name evidence="4" type="ORF">AMTR_s00005p00261860</name>
</gene>
<dbReference type="Gene3D" id="1.10.150.50">
    <property type="entry name" value="Transcription Factor, Ets-1"/>
    <property type="match status" value="1"/>
</dbReference>
<feature type="domain" description="SAM" evidence="3">
    <location>
        <begin position="252"/>
        <end position="310"/>
    </location>
</feature>
<proteinExistence type="predicted"/>
<sequence>MVKPKRKKLGAIAPNHTTVSKGLQPQNSELNAESEEENDWVKVKKQRITILLPPLPVSAKPPPQASRNKITRARSRTAKNRPKTASKHVKKDLSIKEKKSKVGYLEGAKSLRNEQTKSSEIHIREASINPSAKQPLLTGGSAKVRRITQEANRRIGIGESIPPSPHLKLRNGDALVSEVKCWNPRSQKNIIGLRKESTLPKSVNHGFPGSCPCIYERREVSGGPDFINIGALDNQSRRVQNIERKLERAGGMSKWLSSLGLDRFVELFHTQKIDGIQLLELTMAKLKDMGANAVGPRRKLIHAIDNLSQPYYYKASNA</sequence>
<dbReference type="PANTHER" id="PTHR10627">
    <property type="entry name" value="SCP160"/>
    <property type="match status" value="1"/>
</dbReference>
<feature type="region of interest" description="Disordered" evidence="2">
    <location>
        <begin position="54"/>
        <end position="91"/>
    </location>
</feature>
<accession>W1PGT8</accession>
<feature type="compositionally biased region" description="Basic residues" evidence="2">
    <location>
        <begin position="69"/>
        <end position="90"/>
    </location>
</feature>
<dbReference type="CDD" id="cd09487">
    <property type="entry name" value="SAM_superfamily"/>
    <property type="match status" value="1"/>
</dbReference>
<keyword evidence="1" id="KW-0677">Repeat</keyword>
<reference evidence="5" key="1">
    <citation type="journal article" date="2013" name="Science">
        <title>The Amborella genome and the evolution of flowering plants.</title>
        <authorList>
            <consortium name="Amborella Genome Project"/>
        </authorList>
    </citation>
    <scope>NUCLEOTIDE SEQUENCE [LARGE SCALE GENOMIC DNA]</scope>
</reference>
<dbReference type="SUPFAM" id="SSF47769">
    <property type="entry name" value="SAM/Pointed domain"/>
    <property type="match status" value="1"/>
</dbReference>
<evidence type="ECO:0000313" key="4">
    <source>
        <dbReference type="EMBL" id="ERN06929.1"/>
    </source>
</evidence>
<dbReference type="PROSITE" id="PS50105">
    <property type="entry name" value="SAM_DOMAIN"/>
    <property type="match status" value="1"/>
</dbReference>
<dbReference type="PANTHER" id="PTHR10627:SF68">
    <property type="entry name" value="F26K24.15 PROTEIN-RELATED"/>
    <property type="match status" value="1"/>
</dbReference>
<dbReference type="EMBL" id="KI393866">
    <property type="protein sequence ID" value="ERN06929.1"/>
    <property type="molecule type" value="Genomic_DNA"/>
</dbReference>
<dbReference type="SMART" id="SM00454">
    <property type="entry name" value="SAM"/>
    <property type="match status" value="1"/>
</dbReference>
<evidence type="ECO:0000313" key="5">
    <source>
        <dbReference type="Proteomes" id="UP000017836"/>
    </source>
</evidence>
<protein>
    <recommendedName>
        <fullName evidence="3">SAM domain-containing protein</fullName>
    </recommendedName>
</protein>
<feature type="compositionally biased region" description="Pro residues" evidence="2">
    <location>
        <begin position="54"/>
        <end position="64"/>
    </location>
</feature>
<dbReference type="AlphaFoldDB" id="W1PGT8"/>